<evidence type="ECO:0000256" key="3">
    <source>
        <dbReference type="ARBA" id="ARBA00007614"/>
    </source>
</evidence>
<evidence type="ECO:0000256" key="4">
    <source>
        <dbReference type="ARBA" id="ARBA00012899"/>
    </source>
</evidence>
<dbReference type="InterPro" id="IPR011817">
    <property type="entry name" value="Uridylate_kinase"/>
</dbReference>
<dbReference type="GO" id="GO:0006225">
    <property type="term" value="P:UDP biosynthetic process"/>
    <property type="evidence" value="ECO:0007669"/>
    <property type="project" value="TreeGrafter"/>
</dbReference>
<dbReference type="AlphaFoldDB" id="A0A382RA87"/>
<dbReference type="CDD" id="cd04254">
    <property type="entry name" value="AAK_UMPK-PyrH-Ec"/>
    <property type="match status" value="1"/>
</dbReference>
<comment type="similarity">
    <text evidence="3">Belongs to the UMP kinase family.</text>
</comment>
<protein>
    <recommendedName>
        <fullName evidence="5">Uridylate kinase</fullName>
        <ecNumber evidence="4">2.7.4.22</ecNumber>
    </recommendedName>
    <alternativeName>
        <fullName evidence="12">Uridine monophosphate kinase</fullName>
    </alternativeName>
</protein>
<evidence type="ECO:0000256" key="11">
    <source>
        <dbReference type="ARBA" id="ARBA00022975"/>
    </source>
</evidence>
<dbReference type="GO" id="GO:0005737">
    <property type="term" value="C:cytoplasm"/>
    <property type="evidence" value="ECO:0007669"/>
    <property type="project" value="UniProtKB-SubCell"/>
</dbReference>
<dbReference type="InterPro" id="IPR036393">
    <property type="entry name" value="AceGlu_kinase-like_sf"/>
</dbReference>
<evidence type="ECO:0000256" key="8">
    <source>
        <dbReference type="ARBA" id="ARBA00022741"/>
    </source>
</evidence>
<comment type="subcellular location">
    <subcellularLocation>
        <location evidence="1">Cytoplasm</location>
    </subcellularLocation>
</comment>
<dbReference type="GO" id="GO:0033862">
    <property type="term" value="F:UMP kinase activity"/>
    <property type="evidence" value="ECO:0007669"/>
    <property type="project" value="UniProtKB-EC"/>
</dbReference>
<dbReference type="EC" id="2.7.4.22" evidence="4"/>
<evidence type="ECO:0000256" key="10">
    <source>
        <dbReference type="ARBA" id="ARBA00022840"/>
    </source>
</evidence>
<dbReference type="GO" id="GO:0044210">
    <property type="term" value="P:'de novo' CTP biosynthetic process"/>
    <property type="evidence" value="ECO:0007669"/>
    <property type="project" value="UniProtKB-UniPathway"/>
</dbReference>
<dbReference type="FunFam" id="3.40.1160.10:FF:000001">
    <property type="entry name" value="Uridylate kinase"/>
    <property type="match status" value="1"/>
</dbReference>
<evidence type="ECO:0000256" key="5">
    <source>
        <dbReference type="ARBA" id="ARBA00016403"/>
    </source>
</evidence>
<dbReference type="PANTHER" id="PTHR42833:SF4">
    <property type="entry name" value="URIDYLATE KINASE PUMPKIN, CHLOROPLASTIC"/>
    <property type="match status" value="1"/>
</dbReference>
<organism evidence="15">
    <name type="scientific">marine metagenome</name>
    <dbReference type="NCBI Taxonomy" id="408172"/>
    <lineage>
        <taxon>unclassified sequences</taxon>
        <taxon>metagenomes</taxon>
        <taxon>ecological metagenomes</taxon>
    </lineage>
</organism>
<comment type="catalytic activity">
    <reaction evidence="13">
        <text>UMP + ATP = UDP + ADP</text>
        <dbReference type="Rhea" id="RHEA:24400"/>
        <dbReference type="ChEBI" id="CHEBI:30616"/>
        <dbReference type="ChEBI" id="CHEBI:57865"/>
        <dbReference type="ChEBI" id="CHEBI:58223"/>
        <dbReference type="ChEBI" id="CHEBI:456216"/>
        <dbReference type="EC" id="2.7.4.22"/>
    </reaction>
</comment>
<accession>A0A382RA87</accession>
<evidence type="ECO:0000256" key="13">
    <source>
        <dbReference type="ARBA" id="ARBA00047767"/>
    </source>
</evidence>
<name>A0A382RA87_9ZZZZ</name>
<comment type="pathway">
    <text evidence="2">Pyrimidine metabolism; CTP biosynthesis via de novo pathway; UDP from UMP (UMPK route): step 1/1.</text>
</comment>
<dbReference type="InterPro" id="IPR015963">
    <property type="entry name" value="Uridylate_kinase_bac"/>
</dbReference>
<dbReference type="PIRSF" id="PIRSF005650">
    <property type="entry name" value="Uridylate_kin"/>
    <property type="match status" value="1"/>
</dbReference>
<keyword evidence="11" id="KW-0665">Pyrimidine biosynthesis</keyword>
<dbReference type="GO" id="GO:0005524">
    <property type="term" value="F:ATP binding"/>
    <property type="evidence" value="ECO:0007669"/>
    <property type="project" value="UniProtKB-KW"/>
</dbReference>
<keyword evidence="6" id="KW-0963">Cytoplasm</keyword>
<dbReference type="UniPathway" id="UPA00159">
    <property type="reaction ID" value="UER00275"/>
</dbReference>
<dbReference type="SUPFAM" id="SSF53633">
    <property type="entry name" value="Carbamate kinase-like"/>
    <property type="match status" value="1"/>
</dbReference>
<keyword evidence="10" id="KW-0067">ATP-binding</keyword>
<dbReference type="Pfam" id="PF00696">
    <property type="entry name" value="AA_kinase"/>
    <property type="match status" value="1"/>
</dbReference>
<evidence type="ECO:0000256" key="9">
    <source>
        <dbReference type="ARBA" id="ARBA00022777"/>
    </source>
</evidence>
<evidence type="ECO:0000256" key="1">
    <source>
        <dbReference type="ARBA" id="ARBA00004496"/>
    </source>
</evidence>
<dbReference type="PANTHER" id="PTHR42833">
    <property type="entry name" value="URIDYLATE KINASE"/>
    <property type="match status" value="1"/>
</dbReference>
<reference evidence="15" key="1">
    <citation type="submission" date="2018-05" db="EMBL/GenBank/DDBJ databases">
        <authorList>
            <person name="Lanie J.A."/>
            <person name="Ng W.-L."/>
            <person name="Kazmierczak K.M."/>
            <person name="Andrzejewski T.M."/>
            <person name="Davidsen T.M."/>
            <person name="Wayne K.J."/>
            <person name="Tettelin H."/>
            <person name="Glass J.I."/>
            <person name="Rusch D."/>
            <person name="Podicherti R."/>
            <person name="Tsui H.-C.T."/>
            <person name="Winkler M.E."/>
        </authorList>
    </citation>
    <scope>NUCLEOTIDE SEQUENCE</scope>
</reference>
<dbReference type="Gene3D" id="3.40.1160.10">
    <property type="entry name" value="Acetylglutamate kinase-like"/>
    <property type="match status" value="1"/>
</dbReference>
<feature type="domain" description="Aspartate/glutamate/uridylate kinase" evidence="14">
    <location>
        <begin position="4"/>
        <end position="217"/>
    </location>
</feature>
<keyword evidence="7" id="KW-0808">Transferase</keyword>
<evidence type="ECO:0000256" key="6">
    <source>
        <dbReference type="ARBA" id="ARBA00022490"/>
    </source>
</evidence>
<evidence type="ECO:0000256" key="12">
    <source>
        <dbReference type="ARBA" id="ARBA00032092"/>
    </source>
</evidence>
<evidence type="ECO:0000256" key="7">
    <source>
        <dbReference type="ARBA" id="ARBA00022679"/>
    </source>
</evidence>
<keyword evidence="9" id="KW-0418">Kinase</keyword>
<sequence>MRYKRVLLKLSGEAISGTQDAGFAPEALEHMADEILNLHASGVEVSVVIGGGNIFRGTLAEQWGIERAEADNIGTMGTVINSLMLRGVLTSQSGGNVEVRVMSAIPINTVAEPFIRLRAIHHLEKRYIVLFAAGIGNPYVTTDYTAAQRAIETRSEALLFAKNKVSGIYTADPRNTPQAKQYRQMHYNTIIKDNLTIVDQSSVLLSRDHKMPMHFFDFSESGTMSRICKGEDVGTLVTDVAEDVIE</sequence>
<gene>
    <name evidence="15" type="ORF">METZ01_LOCUS347453</name>
</gene>
<evidence type="ECO:0000256" key="2">
    <source>
        <dbReference type="ARBA" id="ARBA00004791"/>
    </source>
</evidence>
<proteinExistence type="inferred from homology"/>
<keyword evidence="8" id="KW-0547">Nucleotide-binding</keyword>
<dbReference type="NCBIfam" id="TIGR02075">
    <property type="entry name" value="pyrH_bact"/>
    <property type="match status" value="1"/>
</dbReference>
<evidence type="ECO:0000313" key="15">
    <source>
        <dbReference type="EMBL" id="SVC94599.1"/>
    </source>
</evidence>
<dbReference type="EMBL" id="UINC01120235">
    <property type="protein sequence ID" value="SVC94599.1"/>
    <property type="molecule type" value="Genomic_DNA"/>
</dbReference>
<dbReference type="HAMAP" id="MF_01220_B">
    <property type="entry name" value="PyrH_B"/>
    <property type="match status" value="1"/>
</dbReference>
<evidence type="ECO:0000259" key="14">
    <source>
        <dbReference type="Pfam" id="PF00696"/>
    </source>
</evidence>
<dbReference type="InterPro" id="IPR001048">
    <property type="entry name" value="Asp/Glu/Uridylate_kinase"/>
</dbReference>